<keyword evidence="5" id="KW-0143">Chaperone</keyword>
<dbReference type="NCBIfam" id="TIGR00208">
    <property type="entry name" value="fliS"/>
    <property type="match status" value="1"/>
</dbReference>
<organism evidence="7 8">
    <name type="scientific">Parazoarcus communis</name>
    <dbReference type="NCBI Taxonomy" id="41977"/>
    <lineage>
        <taxon>Bacteria</taxon>
        <taxon>Pseudomonadati</taxon>
        <taxon>Pseudomonadota</taxon>
        <taxon>Betaproteobacteria</taxon>
        <taxon>Rhodocyclales</taxon>
        <taxon>Zoogloeaceae</taxon>
        <taxon>Parazoarcus</taxon>
    </lineage>
</organism>
<evidence type="ECO:0000256" key="6">
    <source>
        <dbReference type="PIRNR" id="PIRNR039090"/>
    </source>
</evidence>
<dbReference type="Pfam" id="PF02561">
    <property type="entry name" value="FliS"/>
    <property type="match status" value="1"/>
</dbReference>
<comment type="subcellular location">
    <subcellularLocation>
        <location evidence="1 6">Cytoplasm</location>
        <location evidence="1 6">Cytosol</location>
    </subcellularLocation>
</comment>
<dbReference type="GO" id="GO:0071973">
    <property type="term" value="P:bacterial-type flagellum-dependent cell motility"/>
    <property type="evidence" value="ECO:0007669"/>
    <property type="project" value="TreeGrafter"/>
</dbReference>
<dbReference type="RefSeq" id="WP_108976162.1">
    <property type="nucleotide sequence ID" value="NZ_CP022188.1"/>
</dbReference>
<dbReference type="PIRSF" id="PIRSF039090">
    <property type="entry name" value="Flis"/>
    <property type="match status" value="1"/>
</dbReference>
<sequence>MFGTSYANRASAYARIGTQTSVESATPHKLILMLYDGALLSIATATAAMRNKNIPAKGAAVSKAIDIITNGLKVSLDLEAGGELAARLDALYEYMGERLLYANLHNNEAALEEVANLLSSLREAWEGIAGQVST</sequence>
<dbReference type="GO" id="GO:0044780">
    <property type="term" value="P:bacterial-type flagellum assembly"/>
    <property type="evidence" value="ECO:0007669"/>
    <property type="project" value="InterPro"/>
</dbReference>
<keyword evidence="7" id="KW-0966">Cell projection</keyword>
<dbReference type="SUPFAM" id="SSF101116">
    <property type="entry name" value="Flagellar export chaperone FliS"/>
    <property type="match status" value="1"/>
</dbReference>
<evidence type="ECO:0000256" key="3">
    <source>
        <dbReference type="ARBA" id="ARBA00022490"/>
    </source>
</evidence>
<dbReference type="Gene3D" id="1.20.120.340">
    <property type="entry name" value="Flagellar protein FliS"/>
    <property type="match status" value="1"/>
</dbReference>
<keyword evidence="7" id="KW-0969">Cilium</keyword>
<keyword evidence="3 6" id="KW-0963">Cytoplasm</keyword>
<protein>
    <recommendedName>
        <fullName evidence="6">Flagellar secretion chaperone FliS</fullName>
    </recommendedName>
</protein>
<evidence type="ECO:0000256" key="5">
    <source>
        <dbReference type="ARBA" id="ARBA00023186"/>
    </source>
</evidence>
<evidence type="ECO:0000313" key="8">
    <source>
        <dbReference type="Proteomes" id="UP000244902"/>
    </source>
</evidence>
<dbReference type="Proteomes" id="UP000244902">
    <property type="component" value="Chromosome"/>
</dbReference>
<reference evidence="7 8" key="1">
    <citation type="submission" date="2017-06" db="EMBL/GenBank/DDBJ databases">
        <title>Azoarcus sp. TSNA42 complete genome sequence.</title>
        <authorList>
            <person name="Woo J.-H."/>
            <person name="Kim H.-S."/>
        </authorList>
    </citation>
    <scope>NUCLEOTIDE SEQUENCE [LARGE SCALE GENOMIC DNA]</scope>
    <source>
        <strain evidence="7 8">TSNA42</strain>
    </source>
</reference>
<dbReference type="AlphaFoldDB" id="A0A2U8H7E6"/>
<dbReference type="EMBL" id="CP022188">
    <property type="protein sequence ID" value="AWI81614.1"/>
    <property type="molecule type" value="Genomic_DNA"/>
</dbReference>
<evidence type="ECO:0000313" key="7">
    <source>
        <dbReference type="EMBL" id="AWI81614.1"/>
    </source>
</evidence>
<evidence type="ECO:0000256" key="2">
    <source>
        <dbReference type="ARBA" id="ARBA00008787"/>
    </source>
</evidence>
<keyword evidence="7" id="KW-0282">Flagellum</keyword>
<keyword evidence="4 6" id="KW-1005">Bacterial flagellum biogenesis</keyword>
<name>A0A2U8H7E6_9RHOO</name>
<dbReference type="CDD" id="cd16098">
    <property type="entry name" value="FliS"/>
    <property type="match status" value="1"/>
</dbReference>
<comment type="similarity">
    <text evidence="2 6">Belongs to the FliS family.</text>
</comment>
<dbReference type="InterPro" id="IPR036584">
    <property type="entry name" value="FliS_sf"/>
</dbReference>
<dbReference type="GO" id="GO:0005829">
    <property type="term" value="C:cytosol"/>
    <property type="evidence" value="ECO:0007669"/>
    <property type="project" value="UniProtKB-SubCell"/>
</dbReference>
<dbReference type="InterPro" id="IPR003713">
    <property type="entry name" value="FliS"/>
</dbReference>
<evidence type="ECO:0000256" key="4">
    <source>
        <dbReference type="ARBA" id="ARBA00022795"/>
    </source>
</evidence>
<gene>
    <name evidence="7" type="primary">fliS</name>
    <name evidence="7" type="ORF">CEW87_20985</name>
</gene>
<dbReference type="OrthoDB" id="9792010at2"/>
<dbReference type="PANTHER" id="PTHR34773">
    <property type="entry name" value="FLAGELLAR SECRETION CHAPERONE FLIS"/>
    <property type="match status" value="1"/>
</dbReference>
<dbReference type="PANTHER" id="PTHR34773:SF1">
    <property type="entry name" value="FLAGELLAR SECRETION CHAPERONE FLIS"/>
    <property type="match status" value="1"/>
</dbReference>
<evidence type="ECO:0000256" key="1">
    <source>
        <dbReference type="ARBA" id="ARBA00004514"/>
    </source>
</evidence>
<accession>A0A2U8H7E6</accession>
<proteinExistence type="inferred from homology"/>